<reference evidence="2 3" key="1">
    <citation type="journal article" date="2018" name="Mol. Biol. Evol.">
        <title>Broad Genomic Sampling Reveals a Smut Pathogenic Ancestry of the Fungal Clade Ustilaginomycotina.</title>
        <authorList>
            <person name="Kijpornyongpan T."/>
            <person name="Mondo S.J."/>
            <person name="Barry K."/>
            <person name="Sandor L."/>
            <person name="Lee J."/>
            <person name="Lipzen A."/>
            <person name="Pangilinan J."/>
            <person name="LaButti K."/>
            <person name="Hainaut M."/>
            <person name="Henrissat B."/>
            <person name="Grigoriev I.V."/>
            <person name="Spatafora J.W."/>
            <person name="Aime M.C."/>
        </authorList>
    </citation>
    <scope>NUCLEOTIDE SEQUENCE [LARGE SCALE GENOMIC DNA]</scope>
    <source>
        <strain evidence="2 3">MCA 4198</strain>
    </source>
</reference>
<keyword evidence="1" id="KW-1133">Transmembrane helix</keyword>
<keyword evidence="1" id="KW-0472">Membrane</keyword>
<dbReference type="GeneID" id="37043461"/>
<organism evidence="2 3">
    <name type="scientific">Acaromyces ingoldii</name>
    <dbReference type="NCBI Taxonomy" id="215250"/>
    <lineage>
        <taxon>Eukaryota</taxon>
        <taxon>Fungi</taxon>
        <taxon>Dikarya</taxon>
        <taxon>Basidiomycota</taxon>
        <taxon>Ustilaginomycotina</taxon>
        <taxon>Exobasidiomycetes</taxon>
        <taxon>Exobasidiales</taxon>
        <taxon>Cryptobasidiaceae</taxon>
        <taxon>Acaromyces</taxon>
    </lineage>
</organism>
<name>A0A316YPS5_9BASI</name>
<protein>
    <submittedName>
        <fullName evidence="2">Uncharacterized protein</fullName>
    </submittedName>
</protein>
<proteinExistence type="predicted"/>
<evidence type="ECO:0000313" key="2">
    <source>
        <dbReference type="EMBL" id="PWN90053.1"/>
    </source>
</evidence>
<gene>
    <name evidence="2" type="ORF">FA10DRAFT_266566</name>
</gene>
<dbReference type="AlphaFoldDB" id="A0A316YPS5"/>
<sequence>MRASALFCTEAAGLSPSVSTLSSVDVQQLSISASWSPFLFFFLLVLSLFLIELEPGGAWTMTSPAYSSRPPLTIARGQLQSAALKARWWETLSMWGPRD</sequence>
<evidence type="ECO:0000313" key="3">
    <source>
        <dbReference type="Proteomes" id="UP000245768"/>
    </source>
</evidence>
<keyword evidence="3" id="KW-1185">Reference proteome</keyword>
<dbReference type="Proteomes" id="UP000245768">
    <property type="component" value="Unassembled WGS sequence"/>
</dbReference>
<dbReference type="InParanoid" id="A0A316YPS5"/>
<evidence type="ECO:0000256" key="1">
    <source>
        <dbReference type="SAM" id="Phobius"/>
    </source>
</evidence>
<accession>A0A316YPS5</accession>
<keyword evidence="1" id="KW-0812">Transmembrane</keyword>
<feature type="transmembrane region" description="Helical" evidence="1">
    <location>
        <begin position="33"/>
        <end position="51"/>
    </location>
</feature>
<dbReference type="EMBL" id="KZ819636">
    <property type="protein sequence ID" value="PWN90053.1"/>
    <property type="molecule type" value="Genomic_DNA"/>
</dbReference>
<dbReference type="RefSeq" id="XP_025377251.1">
    <property type="nucleotide sequence ID" value="XM_025521545.1"/>
</dbReference>